<gene>
    <name evidence="2" type="ORF">IFM89_017919</name>
</gene>
<evidence type="ECO:0000259" key="1">
    <source>
        <dbReference type="Pfam" id="PF13456"/>
    </source>
</evidence>
<dbReference type="GO" id="GO:0004523">
    <property type="term" value="F:RNA-DNA hybrid ribonuclease activity"/>
    <property type="evidence" value="ECO:0007669"/>
    <property type="project" value="InterPro"/>
</dbReference>
<accession>A0A835LZW0</accession>
<proteinExistence type="predicted"/>
<comment type="caution">
    <text evidence="2">The sequence shown here is derived from an EMBL/GenBank/DDBJ whole genome shotgun (WGS) entry which is preliminary data.</text>
</comment>
<sequence length="112" mass="12334">MGVYLKGQLSKFKNSGTLNVLLDRISITIQYVNKEQVQCIWRKQEVGTAKLNPDSSMSENGSGIGGIIRDSDGRTMLAYIGARGPRSVLYQELRAILVGLKGCQKLKLLNGY</sequence>
<dbReference type="EMBL" id="JADFTS010000005">
    <property type="protein sequence ID" value="KAF9605576.1"/>
    <property type="molecule type" value="Genomic_DNA"/>
</dbReference>
<dbReference type="AlphaFoldDB" id="A0A835LZW0"/>
<dbReference type="Pfam" id="PF13456">
    <property type="entry name" value="RVT_3"/>
    <property type="match status" value="1"/>
</dbReference>
<dbReference type="InterPro" id="IPR002156">
    <property type="entry name" value="RNaseH_domain"/>
</dbReference>
<keyword evidence="3" id="KW-1185">Reference proteome</keyword>
<dbReference type="Proteomes" id="UP000631114">
    <property type="component" value="Unassembled WGS sequence"/>
</dbReference>
<organism evidence="2 3">
    <name type="scientific">Coptis chinensis</name>
    <dbReference type="NCBI Taxonomy" id="261450"/>
    <lineage>
        <taxon>Eukaryota</taxon>
        <taxon>Viridiplantae</taxon>
        <taxon>Streptophyta</taxon>
        <taxon>Embryophyta</taxon>
        <taxon>Tracheophyta</taxon>
        <taxon>Spermatophyta</taxon>
        <taxon>Magnoliopsida</taxon>
        <taxon>Ranunculales</taxon>
        <taxon>Ranunculaceae</taxon>
        <taxon>Coptidoideae</taxon>
        <taxon>Coptis</taxon>
    </lineage>
</organism>
<name>A0A835LZW0_9MAGN</name>
<dbReference type="GO" id="GO:0003676">
    <property type="term" value="F:nucleic acid binding"/>
    <property type="evidence" value="ECO:0007669"/>
    <property type="project" value="InterPro"/>
</dbReference>
<reference evidence="2 3" key="1">
    <citation type="submission" date="2020-10" db="EMBL/GenBank/DDBJ databases">
        <title>The Coptis chinensis genome and diversification of protoberbering-type alkaloids.</title>
        <authorList>
            <person name="Wang B."/>
            <person name="Shu S."/>
            <person name="Song C."/>
            <person name="Liu Y."/>
        </authorList>
    </citation>
    <scope>NUCLEOTIDE SEQUENCE [LARGE SCALE GENOMIC DNA]</scope>
    <source>
        <strain evidence="2">HL-2020</strain>
        <tissue evidence="2">Leaf</tissue>
    </source>
</reference>
<protein>
    <recommendedName>
        <fullName evidence="1">RNase H type-1 domain-containing protein</fullName>
    </recommendedName>
</protein>
<evidence type="ECO:0000313" key="2">
    <source>
        <dbReference type="EMBL" id="KAF9605576.1"/>
    </source>
</evidence>
<evidence type="ECO:0000313" key="3">
    <source>
        <dbReference type="Proteomes" id="UP000631114"/>
    </source>
</evidence>
<feature type="domain" description="RNase H type-1" evidence="1">
    <location>
        <begin position="54"/>
        <end position="108"/>
    </location>
</feature>